<evidence type="ECO:0000256" key="3">
    <source>
        <dbReference type="ARBA" id="ARBA00006071"/>
    </source>
</evidence>
<dbReference type="AlphaFoldDB" id="A0A0M2SIW9"/>
<dbReference type="EC" id="5.2.1.8" evidence="11"/>
<evidence type="ECO:0000256" key="12">
    <source>
        <dbReference type="SAM" id="Phobius"/>
    </source>
</evidence>
<comment type="subcellular location">
    <subcellularLocation>
        <location evidence="2">Cell membrane</location>
        <topology evidence="2">Lipid-anchor</topology>
    </subcellularLocation>
</comment>
<dbReference type="GO" id="GO:0003755">
    <property type="term" value="F:peptidyl-prolyl cis-trans isomerase activity"/>
    <property type="evidence" value="ECO:0007669"/>
    <property type="project" value="UniProtKB-UniRule"/>
</dbReference>
<dbReference type="OrthoDB" id="14196at2"/>
<comment type="catalytic activity">
    <reaction evidence="1 11">
        <text>[protein]-peptidylproline (omega=180) = [protein]-peptidylproline (omega=0)</text>
        <dbReference type="Rhea" id="RHEA:16237"/>
        <dbReference type="Rhea" id="RHEA-COMP:10747"/>
        <dbReference type="Rhea" id="RHEA-COMP:10748"/>
        <dbReference type="ChEBI" id="CHEBI:83833"/>
        <dbReference type="ChEBI" id="CHEBI:83834"/>
        <dbReference type="EC" id="5.2.1.8"/>
    </reaction>
</comment>
<dbReference type="GO" id="GO:0005886">
    <property type="term" value="C:plasma membrane"/>
    <property type="evidence" value="ECO:0007669"/>
    <property type="project" value="UniProtKB-SubCell"/>
</dbReference>
<evidence type="ECO:0000256" key="9">
    <source>
        <dbReference type="ARBA" id="ARBA00023235"/>
    </source>
</evidence>
<keyword evidence="12" id="KW-1133">Transmembrane helix</keyword>
<keyword evidence="5 11" id="KW-0732">Signal</keyword>
<dbReference type="Proteomes" id="UP000034166">
    <property type="component" value="Unassembled WGS sequence"/>
</dbReference>
<evidence type="ECO:0000256" key="7">
    <source>
        <dbReference type="ARBA" id="ARBA00023136"/>
    </source>
</evidence>
<dbReference type="SUPFAM" id="SSF109998">
    <property type="entry name" value="Triger factor/SurA peptide-binding domain-like"/>
    <property type="match status" value="1"/>
</dbReference>
<dbReference type="InterPro" id="IPR050245">
    <property type="entry name" value="PrsA_foldase"/>
</dbReference>
<organism evidence="14 15">
    <name type="scientific">Mesobacillus campisalis</name>
    <dbReference type="NCBI Taxonomy" id="1408103"/>
    <lineage>
        <taxon>Bacteria</taxon>
        <taxon>Bacillati</taxon>
        <taxon>Bacillota</taxon>
        <taxon>Bacilli</taxon>
        <taxon>Bacillales</taxon>
        <taxon>Bacillaceae</taxon>
        <taxon>Mesobacillus</taxon>
    </lineage>
</organism>
<dbReference type="InterPro" id="IPR023058">
    <property type="entry name" value="PPIase_PpiC_CS"/>
</dbReference>
<feature type="domain" description="PpiC" evidence="13">
    <location>
        <begin position="163"/>
        <end position="252"/>
    </location>
</feature>
<evidence type="ECO:0000259" key="13">
    <source>
        <dbReference type="PROSITE" id="PS50198"/>
    </source>
</evidence>
<evidence type="ECO:0000313" key="15">
    <source>
        <dbReference type="Proteomes" id="UP000034166"/>
    </source>
</evidence>
<keyword evidence="6 11" id="KW-0697">Rotamase</keyword>
<dbReference type="SUPFAM" id="SSF54534">
    <property type="entry name" value="FKBP-like"/>
    <property type="match status" value="1"/>
</dbReference>
<keyword evidence="7 11" id="KW-0472">Membrane</keyword>
<sequence>MLKLIGGITLFKSRKFYIVLAGVVLVAAALIFGSAFSNKDAVASVDGQSITKDELYQALVTPYGKGTLSLLIDNKIIEMEAEKEKVKVSDQEIDDELQVYIDSYGGNKAFDAALKQSGITQENLKQDIKYYLLIEKLLGPEIEITDEDKKAYFDKNKATFDQQEQVEASHILVEDEATAKEVAEKLADGGDFAELAKEYSTDGSAENGGELGFFAKGDMVAEFEKAAFAMKPGEISDPVKTEHGYHIIKVTDKKDAKEAKYEDHEAQIEDILFGQEVQNRYSTWIAEKRQDYKIENSLE</sequence>
<dbReference type="PANTHER" id="PTHR47245">
    <property type="entry name" value="PEPTIDYLPROLYL ISOMERASE"/>
    <property type="match status" value="1"/>
</dbReference>
<evidence type="ECO:0000256" key="2">
    <source>
        <dbReference type="ARBA" id="ARBA00004193"/>
    </source>
</evidence>
<accession>A0A0M2SIW9</accession>
<dbReference type="PATRIC" id="fig|1408103.3.peg.5066"/>
<dbReference type="InterPro" id="IPR023059">
    <property type="entry name" value="Foldase_PrsA"/>
</dbReference>
<evidence type="ECO:0000256" key="10">
    <source>
        <dbReference type="ARBA" id="ARBA00023288"/>
    </source>
</evidence>
<dbReference type="Gene3D" id="3.10.50.40">
    <property type="match status" value="1"/>
</dbReference>
<keyword evidence="4 11" id="KW-1003">Cell membrane</keyword>
<dbReference type="PANTHER" id="PTHR47245:SF1">
    <property type="entry name" value="FOLDASE PROTEIN PRSA"/>
    <property type="match status" value="1"/>
</dbReference>
<dbReference type="PROSITE" id="PS01096">
    <property type="entry name" value="PPIC_PPIASE_1"/>
    <property type="match status" value="1"/>
</dbReference>
<proteinExistence type="inferred from homology"/>
<dbReference type="InterPro" id="IPR027304">
    <property type="entry name" value="Trigger_fact/SurA_dom_sf"/>
</dbReference>
<reference evidence="14 15" key="1">
    <citation type="submission" date="2015-04" db="EMBL/GenBank/DDBJ databases">
        <title>Taxonomic description and genome sequence of Bacillus campisalis sp. nov., a novel member of the genus Bacillus isolated from solar saltern.</title>
        <authorList>
            <person name="Mathan Kumar R."/>
            <person name="Kaur G."/>
            <person name="Kumar A."/>
            <person name="Singh N.K."/>
            <person name="Kaur N."/>
            <person name="Kumar N."/>
            <person name="Mayilraj S."/>
        </authorList>
    </citation>
    <scope>NUCLEOTIDE SEQUENCE [LARGE SCALE GENOMIC DNA]</scope>
    <source>
        <strain evidence="14 15">SA2-6</strain>
    </source>
</reference>
<comment type="caution">
    <text evidence="14">The sequence shown here is derived from an EMBL/GenBank/DDBJ whole genome shotgun (WGS) entry which is preliminary data.</text>
</comment>
<keyword evidence="15" id="KW-1185">Reference proteome</keyword>
<comment type="similarity">
    <text evidence="3 11">Belongs to the PrsA family.</text>
</comment>
<keyword evidence="9 11" id="KW-0413">Isomerase</keyword>
<dbReference type="HAMAP" id="MF_01145">
    <property type="entry name" value="Foldase_PrsA"/>
    <property type="match status" value="1"/>
</dbReference>
<dbReference type="GO" id="GO:0006457">
    <property type="term" value="P:protein folding"/>
    <property type="evidence" value="ECO:0007669"/>
    <property type="project" value="UniProtKB-UniRule"/>
</dbReference>
<keyword evidence="10" id="KW-0449">Lipoprotein</keyword>
<dbReference type="Pfam" id="PF13624">
    <property type="entry name" value="SurA_N_3"/>
    <property type="match status" value="1"/>
</dbReference>
<evidence type="ECO:0000313" key="14">
    <source>
        <dbReference type="EMBL" id="KKK33586.1"/>
    </source>
</evidence>
<comment type="function">
    <text evidence="11">Plays a major role in protein secretion by helping the post-translocational extracellular folding of several secreted proteins.</text>
</comment>
<dbReference type="Gene3D" id="1.10.4030.10">
    <property type="entry name" value="Porin chaperone SurA, peptide-binding domain"/>
    <property type="match status" value="1"/>
</dbReference>
<dbReference type="EMBL" id="LAYY01000100">
    <property type="protein sequence ID" value="KKK33586.1"/>
    <property type="molecule type" value="Genomic_DNA"/>
</dbReference>
<keyword evidence="8" id="KW-0564">Palmitate</keyword>
<dbReference type="InterPro" id="IPR046357">
    <property type="entry name" value="PPIase_dom_sf"/>
</dbReference>
<evidence type="ECO:0000256" key="8">
    <source>
        <dbReference type="ARBA" id="ARBA00023139"/>
    </source>
</evidence>
<evidence type="ECO:0000256" key="6">
    <source>
        <dbReference type="ARBA" id="ARBA00023110"/>
    </source>
</evidence>
<evidence type="ECO:0000256" key="1">
    <source>
        <dbReference type="ARBA" id="ARBA00000971"/>
    </source>
</evidence>
<evidence type="ECO:0000256" key="11">
    <source>
        <dbReference type="HAMAP-Rule" id="MF_01145"/>
    </source>
</evidence>
<evidence type="ECO:0000256" key="4">
    <source>
        <dbReference type="ARBA" id="ARBA00022475"/>
    </source>
</evidence>
<keyword evidence="12" id="KW-0812">Transmembrane</keyword>
<name>A0A0M2SIW9_9BACI</name>
<gene>
    <name evidence="11" type="primary">prsA</name>
    <name evidence="14" type="ORF">WQ57_23495</name>
</gene>
<dbReference type="Pfam" id="PF00639">
    <property type="entry name" value="Rotamase"/>
    <property type="match status" value="1"/>
</dbReference>
<evidence type="ECO:0000256" key="5">
    <source>
        <dbReference type="ARBA" id="ARBA00022729"/>
    </source>
</evidence>
<feature type="transmembrane region" description="Helical" evidence="12">
    <location>
        <begin position="16"/>
        <end position="36"/>
    </location>
</feature>
<dbReference type="PROSITE" id="PS50198">
    <property type="entry name" value="PPIC_PPIASE_2"/>
    <property type="match status" value="1"/>
</dbReference>
<dbReference type="InterPro" id="IPR000297">
    <property type="entry name" value="PPIase_PpiC"/>
</dbReference>
<protein>
    <recommendedName>
        <fullName evidence="11">Foldase protein PrsA</fullName>
        <ecNumber evidence="11">5.2.1.8</ecNumber>
    </recommendedName>
</protein>